<organism evidence="4 5">
    <name type="scientific">Uliginosibacterium flavum</name>
    <dbReference type="NCBI Taxonomy" id="1396831"/>
    <lineage>
        <taxon>Bacteria</taxon>
        <taxon>Pseudomonadati</taxon>
        <taxon>Pseudomonadota</taxon>
        <taxon>Betaproteobacteria</taxon>
        <taxon>Rhodocyclales</taxon>
        <taxon>Zoogloeaceae</taxon>
        <taxon>Uliginosibacterium</taxon>
    </lineage>
</organism>
<accession>A0ABV2TF54</accession>
<protein>
    <submittedName>
        <fullName evidence="4">IS110 family transposase</fullName>
    </submittedName>
</protein>
<dbReference type="InterPro" id="IPR002525">
    <property type="entry name" value="Transp_IS110-like_N"/>
</dbReference>
<dbReference type="PANTHER" id="PTHR33055:SF3">
    <property type="entry name" value="PUTATIVE TRANSPOSASE FOR IS117-RELATED"/>
    <property type="match status" value="1"/>
</dbReference>
<feature type="domain" description="Transposase IS110-like N-terminal" evidence="2">
    <location>
        <begin position="7"/>
        <end position="146"/>
    </location>
</feature>
<dbReference type="Pfam" id="PF01548">
    <property type="entry name" value="DEDD_Tnp_IS110"/>
    <property type="match status" value="1"/>
</dbReference>
<evidence type="ECO:0000259" key="3">
    <source>
        <dbReference type="Pfam" id="PF02371"/>
    </source>
</evidence>
<comment type="caution">
    <text evidence="4">The sequence shown here is derived from an EMBL/GenBank/DDBJ whole genome shotgun (WGS) entry which is preliminary data.</text>
</comment>
<keyword evidence="1" id="KW-0175">Coiled coil</keyword>
<reference evidence="4 5" key="1">
    <citation type="submission" date="2024-07" db="EMBL/GenBank/DDBJ databases">
        <title>Uliginosibacterium flavum JJ3220;KACC:17644.</title>
        <authorList>
            <person name="Kim M.K."/>
        </authorList>
    </citation>
    <scope>NUCLEOTIDE SEQUENCE [LARGE SCALE GENOMIC DNA]</scope>
    <source>
        <strain evidence="4 5">KACC:17644</strain>
    </source>
</reference>
<dbReference type="EMBL" id="JBEWZI010000001">
    <property type="protein sequence ID" value="MET7012554.1"/>
    <property type="molecule type" value="Genomic_DNA"/>
</dbReference>
<proteinExistence type="predicted"/>
<dbReference type="Proteomes" id="UP001549691">
    <property type="component" value="Unassembled WGS sequence"/>
</dbReference>
<name>A0ABV2TF54_9RHOO</name>
<feature type="domain" description="Transposase IS116/IS110/IS902 C-terminal" evidence="3">
    <location>
        <begin position="212"/>
        <end position="246"/>
    </location>
</feature>
<dbReference type="InterPro" id="IPR003346">
    <property type="entry name" value="Transposase_20"/>
</dbReference>
<feature type="non-terminal residue" evidence="4">
    <location>
        <position position="246"/>
    </location>
</feature>
<keyword evidence="5" id="KW-1185">Reference proteome</keyword>
<dbReference type="NCBIfam" id="NF033542">
    <property type="entry name" value="transpos_IS110"/>
    <property type="match status" value="1"/>
</dbReference>
<gene>
    <name evidence="4" type="ORF">ABXR19_00005</name>
</gene>
<dbReference type="PANTHER" id="PTHR33055">
    <property type="entry name" value="TRANSPOSASE FOR INSERTION SEQUENCE ELEMENT IS1111A"/>
    <property type="match status" value="1"/>
</dbReference>
<sequence length="246" mass="26893">MEELKVVGLDLAKTVFQVHGINSQGRKLYGKKLNRSDVVEHFAKLPPVLVGMEACGGAHEWARRISSLGHQVKMMAPQHVKPFVQGNKTDARDAAAIAEAANRQSVPSVAIRGIEGQQMQALHRVRELWMKQRVALGNQIRGLLGEFGEVMPLGGKRLKQEVALWQSKAGPELAVLKEVIEQLLSGLRLLEERISVLEVKIKVLHKSNAASRLIESIPGVGLLSATAIVASFGRCESFDSARKFAS</sequence>
<dbReference type="InterPro" id="IPR047650">
    <property type="entry name" value="Transpos_IS110"/>
</dbReference>
<dbReference type="RefSeq" id="WP_354599019.1">
    <property type="nucleotide sequence ID" value="NZ_JBEWZI010000001.1"/>
</dbReference>
<evidence type="ECO:0000313" key="4">
    <source>
        <dbReference type="EMBL" id="MET7012554.1"/>
    </source>
</evidence>
<dbReference type="Pfam" id="PF02371">
    <property type="entry name" value="Transposase_20"/>
    <property type="match status" value="1"/>
</dbReference>
<evidence type="ECO:0000313" key="5">
    <source>
        <dbReference type="Proteomes" id="UP001549691"/>
    </source>
</evidence>
<feature type="coiled-coil region" evidence="1">
    <location>
        <begin position="173"/>
        <end position="200"/>
    </location>
</feature>
<evidence type="ECO:0000256" key="1">
    <source>
        <dbReference type="SAM" id="Coils"/>
    </source>
</evidence>
<evidence type="ECO:0000259" key="2">
    <source>
        <dbReference type="Pfam" id="PF01548"/>
    </source>
</evidence>